<dbReference type="EMBL" id="HBGW01083971">
    <property type="protein sequence ID" value="CAD9635412.1"/>
    <property type="molecule type" value="Transcribed_RNA"/>
</dbReference>
<accession>A0A6U6TP52</accession>
<feature type="transmembrane region" description="Helical" evidence="1">
    <location>
        <begin position="206"/>
        <end position="226"/>
    </location>
</feature>
<dbReference type="Pfam" id="PF12400">
    <property type="entry name" value="STIMATE"/>
    <property type="match status" value="1"/>
</dbReference>
<organism evidence="2">
    <name type="scientific">Zooxanthella nutricula</name>
    <dbReference type="NCBI Taxonomy" id="1333877"/>
    <lineage>
        <taxon>Eukaryota</taxon>
        <taxon>Sar</taxon>
        <taxon>Alveolata</taxon>
        <taxon>Dinophyceae</taxon>
        <taxon>Peridiniales</taxon>
        <taxon>Peridiniales incertae sedis</taxon>
        <taxon>Zooxanthella</taxon>
    </lineage>
</organism>
<feature type="transmembrane region" description="Helical" evidence="1">
    <location>
        <begin position="107"/>
        <end position="128"/>
    </location>
</feature>
<dbReference type="PANTHER" id="PTHR31735:SF1">
    <property type="entry name" value="VACUOLAR MEMBRANE PROTEIN YPL162C"/>
    <property type="match status" value="1"/>
</dbReference>
<proteinExistence type="predicted"/>
<reference evidence="2" key="1">
    <citation type="submission" date="2021-01" db="EMBL/GenBank/DDBJ databases">
        <authorList>
            <person name="Corre E."/>
            <person name="Pelletier E."/>
            <person name="Niang G."/>
            <person name="Scheremetjew M."/>
            <person name="Finn R."/>
            <person name="Kale V."/>
            <person name="Holt S."/>
            <person name="Cochrane G."/>
            <person name="Meng A."/>
            <person name="Brown T."/>
            <person name="Cohen L."/>
        </authorList>
    </citation>
    <scope>NUCLEOTIDE SEQUENCE</scope>
    <source>
        <strain evidence="2">RCC3387</strain>
    </source>
</reference>
<dbReference type="GO" id="GO:0016020">
    <property type="term" value="C:membrane"/>
    <property type="evidence" value="ECO:0007669"/>
    <property type="project" value="TreeGrafter"/>
</dbReference>
<keyword evidence="1" id="KW-1133">Transmembrane helix</keyword>
<name>A0A6U6TP52_9DINO</name>
<gene>
    <name evidence="2" type="ORF">BRAN1462_LOCUS53234</name>
</gene>
<feature type="transmembrane region" description="Helical" evidence="1">
    <location>
        <begin position="165"/>
        <end position="186"/>
    </location>
</feature>
<sequence length="240" mass="27244">MQPPVGGSALALRSFAELPADVRHARQEQCHIFDGAFAIFVQVLLFAIVVCTLVLKWWFEQPRRRFGIFLLDSSKQIVGAGAIHVANMLCAMIFAAQLEHHEGDECAWYWVNIMIDTTFGVLVCYLLLKITEMLFGYDSGHYGKGATSGINWEDNPDYKKWAAQICVWCCIVMTMKLIVAAIMAVAPEFWVSFANTCTQWLEDDSQRLVFVMIVTPTVMNMFQFLVTDSFLKFKNKLTTD</sequence>
<keyword evidence="1" id="KW-0812">Transmembrane</keyword>
<dbReference type="AlphaFoldDB" id="A0A6U6TP52"/>
<protein>
    <submittedName>
        <fullName evidence="2">Uncharacterized protein</fullName>
    </submittedName>
</protein>
<feature type="transmembrane region" description="Helical" evidence="1">
    <location>
        <begin position="76"/>
        <end position="95"/>
    </location>
</feature>
<dbReference type="PANTHER" id="PTHR31735">
    <property type="entry name" value="VACUOLAR MEMBRANE PROTEIN YPL162C"/>
    <property type="match status" value="1"/>
</dbReference>
<dbReference type="InterPro" id="IPR022127">
    <property type="entry name" value="STIMATE/YPL162C"/>
</dbReference>
<keyword evidence="1" id="KW-0472">Membrane</keyword>
<evidence type="ECO:0000313" key="2">
    <source>
        <dbReference type="EMBL" id="CAD9635412.1"/>
    </source>
</evidence>
<evidence type="ECO:0000256" key="1">
    <source>
        <dbReference type="SAM" id="Phobius"/>
    </source>
</evidence>
<feature type="transmembrane region" description="Helical" evidence="1">
    <location>
        <begin position="32"/>
        <end position="55"/>
    </location>
</feature>